<feature type="region of interest" description="Disordered" evidence="1">
    <location>
        <begin position="290"/>
        <end position="309"/>
    </location>
</feature>
<gene>
    <name evidence="2" type="ORF">PCL_02500</name>
</gene>
<feature type="compositionally biased region" description="Low complexity" evidence="1">
    <location>
        <begin position="488"/>
        <end position="505"/>
    </location>
</feature>
<dbReference type="EMBL" id="LCWV01000016">
    <property type="protein sequence ID" value="PWI68099.1"/>
    <property type="molecule type" value="Genomic_DNA"/>
</dbReference>
<feature type="compositionally biased region" description="Basic and acidic residues" evidence="1">
    <location>
        <begin position="1115"/>
        <end position="1132"/>
    </location>
</feature>
<dbReference type="Proteomes" id="UP000245956">
    <property type="component" value="Unassembled WGS sequence"/>
</dbReference>
<feature type="region of interest" description="Disordered" evidence="1">
    <location>
        <begin position="1210"/>
        <end position="1231"/>
    </location>
</feature>
<reference evidence="2 3" key="1">
    <citation type="journal article" date="2016" name="Front. Microbiol.">
        <title>Genome and transcriptome sequences reveal the specific parasitism of the nematophagous Purpureocillium lilacinum 36-1.</title>
        <authorList>
            <person name="Xie J."/>
            <person name="Li S."/>
            <person name="Mo C."/>
            <person name="Xiao X."/>
            <person name="Peng D."/>
            <person name="Wang G."/>
            <person name="Xiao Y."/>
        </authorList>
    </citation>
    <scope>NUCLEOTIDE SEQUENCE [LARGE SCALE GENOMIC DNA]</scope>
    <source>
        <strain evidence="2 3">36-1</strain>
    </source>
</reference>
<feature type="compositionally biased region" description="Basic and acidic residues" evidence="1">
    <location>
        <begin position="628"/>
        <end position="640"/>
    </location>
</feature>
<feature type="region of interest" description="Disordered" evidence="1">
    <location>
        <begin position="628"/>
        <end position="651"/>
    </location>
</feature>
<feature type="region of interest" description="Disordered" evidence="1">
    <location>
        <begin position="1084"/>
        <end position="1164"/>
    </location>
</feature>
<feature type="region of interest" description="Disordered" evidence="1">
    <location>
        <begin position="924"/>
        <end position="950"/>
    </location>
</feature>
<feature type="region of interest" description="Disordered" evidence="1">
    <location>
        <begin position="562"/>
        <end position="588"/>
    </location>
</feature>
<dbReference type="AlphaFoldDB" id="A0A2U3E0R1"/>
<feature type="compositionally biased region" description="Polar residues" evidence="1">
    <location>
        <begin position="323"/>
        <end position="335"/>
    </location>
</feature>
<accession>A0A2U3E0R1</accession>
<sequence length="1266" mass="136376">MRVAAGMDSMEAPMQDFRGQGGFVDMKAFQSDSLVGDMGSLFQGMDGLFAQEGNSINNKDTTVHFNEQQEYKDPSMAGLQPFAVPDDVPGDFSMPGVLPTGEIPGSGFGYHGAEDLIPPHDSLCNTAGQETGSRNVIPQDDGFQSSASWYCGSQNGGSTPGLVSGGTFGFDIDVDGFPPANLPYTPGDMGWNNAFRPLPSYPLQQAEPVLSIAGAGAVHPSDGPCVQLPLGQLPVQQPIHWAGQWGAQQPAVQSSPTSFPAFVHSDFLGFPSHHPHPPLHHAHHISPLPSLPYQANMPQPVGGEYLSGRQPLLGKSNVGGNIHGQSSLGSSNASNAFGVGRNQRNLANPRSGSLSGNASSRLTGKPPSSAQAKSNSTLRQQPLQVHNHYPQIGLRSSPNFPVFLPYGAPNVDHEGNPTPSYPPVEVAALPVPAYGTPTAGEDFPAELVAVPCTAEQFDAYPKITGEIESPGLLLDLAEPAAQNKTEVAQNTSAQSNQSKKSNQSKIPLDPRIKSRAAQGATSTQVQTAKKAATPRNTTPARQNIPAVVSQAVSSQTITASAGLGSNTQWPQPLHALVPPQSQQPAAQTGVIGQDGTYCPQGPLVVAGCGLGTALPTTFGKANASHDIKVDNSRNAKKNKDPNSSPSRVYTAPIYPNPPFGPLLAENRRLFTYTPNCQLTAGRAFTSEELRQYVDSRRCIMWVQQAPSQCAGRMDPDDKRCRWASCPINARSISSGWLRVALDEFPNLTSDGTKDPFKVAGLLHLWCFEQIFDPMEFYTTCRLFPDARQLPKETVNAMAINRETDRDIVEECYIKWFQDHEEEYNQHGAVTQPREHQKSLSYALIKYHLDNQTTARQKARASRNQDKATDRQKTIDVHVGDLSLYARVSKNCRATAKLAQSQQTQEDIIVDDDGDTTSGDNMSIGWSPAAEDVTTTESNSSPVTDQEMPPPISKATKVARTRNVFETPSKPTTSRNATNLKINIPGTTSNTMERPGKNKATDDVDMSDFVADEATKDVPRFDLLNPDSWKEKTPAPASPIEQYFNPLSSPLAGIAAPAVMQTSLSSPVVRGSIVARGLTAQQALLAKAQERHRRKSAATQGVTPQQPSLQGGSKRKRDEEHMEPGCVSDDRRPAKMQHLDQPSLKRKRHEDDMTETSPSPKRRRSEIDLTAPNLMGQQQANVLSAQAAESVAPVAAQVTQQTTGAAIVATNEPNAPNTSSNNQPDNVSEGIAEFPDMHGMKTLDSLFEGSAADLDVDSLVETFEWPQ</sequence>
<evidence type="ECO:0000256" key="1">
    <source>
        <dbReference type="SAM" id="MobiDB-lite"/>
    </source>
</evidence>
<feature type="compositionally biased region" description="Polar residues" evidence="1">
    <location>
        <begin position="1096"/>
        <end position="1110"/>
    </location>
</feature>
<organism evidence="2 3">
    <name type="scientific">Purpureocillium lilacinum</name>
    <name type="common">Paecilomyces lilacinus</name>
    <dbReference type="NCBI Taxonomy" id="33203"/>
    <lineage>
        <taxon>Eukaryota</taxon>
        <taxon>Fungi</taxon>
        <taxon>Dikarya</taxon>
        <taxon>Ascomycota</taxon>
        <taxon>Pezizomycotina</taxon>
        <taxon>Sordariomycetes</taxon>
        <taxon>Hypocreomycetidae</taxon>
        <taxon>Hypocreales</taxon>
        <taxon>Ophiocordycipitaceae</taxon>
        <taxon>Purpureocillium</taxon>
    </lineage>
</organism>
<feature type="compositionally biased region" description="Polar residues" evidence="1">
    <location>
        <begin position="966"/>
        <end position="991"/>
    </location>
</feature>
<protein>
    <submittedName>
        <fullName evidence="2">Uncharacterized protein</fullName>
    </submittedName>
</protein>
<feature type="region of interest" description="Disordered" evidence="1">
    <location>
        <begin position="484"/>
        <end position="544"/>
    </location>
</feature>
<feature type="region of interest" description="Disordered" evidence="1">
    <location>
        <begin position="316"/>
        <end position="382"/>
    </location>
</feature>
<evidence type="ECO:0000313" key="2">
    <source>
        <dbReference type="EMBL" id="PWI68099.1"/>
    </source>
</evidence>
<evidence type="ECO:0000313" key="3">
    <source>
        <dbReference type="Proteomes" id="UP000245956"/>
    </source>
</evidence>
<proteinExistence type="predicted"/>
<feature type="region of interest" description="Disordered" evidence="1">
    <location>
        <begin position="966"/>
        <end position="1002"/>
    </location>
</feature>
<feature type="compositionally biased region" description="Polar residues" evidence="1">
    <location>
        <begin position="1210"/>
        <end position="1225"/>
    </location>
</feature>
<feature type="compositionally biased region" description="Polar residues" evidence="1">
    <location>
        <begin position="932"/>
        <end position="943"/>
    </location>
</feature>
<comment type="caution">
    <text evidence="2">The sequence shown here is derived from an EMBL/GenBank/DDBJ whole genome shotgun (WGS) entry which is preliminary data.</text>
</comment>
<name>A0A2U3E0R1_PURLI</name>
<feature type="compositionally biased region" description="Polar residues" evidence="1">
    <location>
        <begin position="342"/>
        <end position="382"/>
    </location>
</feature>